<evidence type="ECO:0000256" key="1">
    <source>
        <dbReference type="SAM" id="Phobius"/>
    </source>
</evidence>
<name>D1APF2_SEBTE</name>
<dbReference type="AlphaFoldDB" id="D1APF2"/>
<keyword evidence="1" id="KW-0812">Transmembrane</keyword>
<gene>
    <name evidence="2" type="ordered locus">Sterm_3144</name>
</gene>
<dbReference type="KEGG" id="str:Sterm_3144"/>
<keyword evidence="3" id="KW-1185">Reference proteome</keyword>
<reference evidence="2 3" key="2">
    <citation type="journal article" date="2010" name="Stand. Genomic Sci.">
        <title>Complete genome sequence of Sebaldella termitidis type strain (NCTC 11300).</title>
        <authorList>
            <person name="Harmon-Smith M."/>
            <person name="Celia L."/>
            <person name="Chertkov O."/>
            <person name="Lapidus A."/>
            <person name="Copeland A."/>
            <person name="Glavina Del Rio T."/>
            <person name="Nolan M."/>
            <person name="Lucas S."/>
            <person name="Tice H."/>
            <person name="Cheng J.F."/>
            <person name="Han C."/>
            <person name="Detter J.C."/>
            <person name="Bruce D."/>
            <person name="Goodwin L."/>
            <person name="Pitluck S."/>
            <person name="Pati A."/>
            <person name="Liolios K."/>
            <person name="Ivanova N."/>
            <person name="Mavromatis K."/>
            <person name="Mikhailova N."/>
            <person name="Chen A."/>
            <person name="Palaniappan K."/>
            <person name="Land M."/>
            <person name="Hauser L."/>
            <person name="Chang Y.J."/>
            <person name="Jeffries C.D."/>
            <person name="Brettin T."/>
            <person name="Goker M."/>
            <person name="Beck B."/>
            <person name="Bristow J."/>
            <person name="Eisen J.A."/>
            <person name="Markowitz V."/>
            <person name="Hugenholtz P."/>
            <person name="Kyrpides N.C."/>
            <person name="Klenk H.P."/>
            <person name="Chen F."/>
        </authorList>
    </citation>
    <scope>NUCLEOTIDE SEQUENCE [LARGE SCALE GENOMIC DNA]</scope>
    <source>
        <strain evidence="3">ATCC 33386 / NCTC 11300</strain>
    </source>
</reference>
<dbReference type="eggNOG" id="ENOG502ZB1T">
    <property type="taxonomic scope" value="Bacteria"/>
</dbReference>
<feature type="transmembrane region" description="Helical" evidence="1">
    <location>
        <begin position="65"/>
        <end position="87"/>
    </location>
</feature>
<reference evidence="3" key="1">
    <citation type="submission" date="2009-09" db="EMBL/GenBank/DDBJ databases">
        <title>The complete chromosome of Sebaldella termitidis ATCC 33386.</title>
        <authorList>
            <consortium name="US DOE Joint Genome Institute (JGI-PGF)"/>
            <person name="Lucas S."/>
            <person name="Copeland A."/>
            <person name="Lapidus A."/>
            <person name="Glavina del Rio T."/>
            <person name="Dalin E."/>
            <person name="Tice H."/>
            <person name="Bruce D."/>
            <person name="Goodwin L."/>
            <person name="Pitluck S."/>
            <person name="Kyrpides N."/>
            <person name="Mavromatis K."/>
            <person name="Ivanova N."/>
            <person name="Mikhailova N."/>
            <person name="Sims D."/>
            <person name="Meincke L."/>
            <person name="Brettin T."/>
            <person name="Detter J.C."/>
            <person name="Han C."/>
            <person name="Larimer F."/>
            <person name="Land M."/>
            <person name="Hauser L."/>
            <person name="Markowitz V."/>
            <person name="Cheng J.F."/>
            <person name="Hugenholtz P."/>
            <person name="Woyke T."/>
            <person name="Wu D."/>
            <person name="Eisen J.A."/>
        </authorList>
    </citation>
    <scope>NUCLEOTIDE SEQUENCE [LARGE SCALE GENOMIC DNA]</scope>
    <source>
        <strain evidence="3">ATCC 33386 / NCTC 11300</strain>
    </source>
</reference>
<dbReference type="EMBL" id="CP001739">
    <property type="protein sequence ID" value="ACZ09986.1"/>
    <property type="molecule type" value="Genomic_DNA"/>
</dbReference>
<dbReference type="Proteomes" id="UP000000845">
    <property type="component" value="Chromosome"/>
</dbReference>
<keyword evidence="1" id="KW-1133">Transmembrane helix</keyword>
<organism evidence="2 3">
    <name type="scientific">Sebaldella termitidis (strain ATCC 33386 / NCTC 11300)</name>
    <dbReference type="NCBI Taxonomy" id="526218"/>
    <lineage>
        <taxon>Bacteria</taxon>
        <taxon>Fusobacteriati</taxon>
        <taxon>Fusobacteriota</taxon>
        <taxon>Fusobacteriia</taxon>
        <taxon>Fusobacteriales</taxon>
        <taxon>Leptotrichiaceae</taxon>
        <taxon>Sebaldella</taxon>
    </lineage>
</organism>
<dbReference type="STRING" id="526218.Sterm_3144"/>
<accession>D1APF2</accession>
<feature type="transmembrane region" description="Helical" evidence="1">
    <location>
        <begin position="120"/>
        <end position="141"/>
    </location>
</feature>
<keyword evidence="1" id="KW-0472">Membrane</keyword>
<protein>
    <submittedName>
        <fullName evidence="2">Uncharacterized protein</fullName>
    </submittedName>
</protein>
<feature type="transmembrane region" description="Helical" evidence="1">
    <location>
        <begin position="94"/>
        <end position="114"/>
    </location>
</feature>
<evidence type="ECO:0000313" key="3">
    <source>
        <dbReference type="Proteomes" id="UP000000845"/>
    </source>
</evidence>
<proteinExistence type="predicted"/>
<dbReference type="HOGENOM" id="CLU_141546_0_0_0"/>
<feature type="transmembrane region" description="Helical" evidence="1">
    <location>
        <begin position="12"/>
        <end position="31"/>
    </location>
</feature>
<sequence length="146" mass="17219">MGSYINNLKLKFVIINIILPILLGGTIYVFFRSSDLLMFSWFKFLKIDGFIHFIRKYTVLYQKNIPYYILYSLPDGLWVYSFIAFLSLYFKNKFIYTLLGTISAAVEILQLWFVPGTFDILDLIIIILCILTIMFVIKLNIKENKK</sequence>
<evidence type="ECO:0000313" key="2">
    <source>
        <dbReference type="EMBL" id="ACZ09986.1"/>
    </source>
</evidence>